<gene>
    <name evidence="1" type="ORF">TVAG_268250</name>
</gene>
<proteinExistence type="predicted"/>
<keyword evidence="2" id="KW-1185">Reference proteome</keyword>
<evidence type="ECO:0000313" key="1">
    <source>
        <dbReference type="EMBL" id="EAY18792.1"/>
    </source>
</evidence>
<dbReference type="EMBL" id="DS113215">
    <property type="protein sequence ID" value="EAY18792.1"/>
    <property type="molecule type" value="Genomic_DNA"/>
</dbReference>
<dbReference type="OrthoDB" id="10668499at2759"/>
<evidence type="ECO:0000313" key="2">
    <source>
        <dbReference type="Proteomes" id="UP000001542"/>
    </source>
</evidence>
<reference evidence="1" key="1">
    <citation type="submission" date="2006-10" db="EMBL/GenBank/DDBJ databases">
        <authorList>
            <person name="Amadeo P."/>
            <person name="Zhao Q."/>
            <person name="Wortman J."/>
            <person name="Fraser-Liggett C."/>
            <person name="Carlton J."/>
        </authorList>
    </citation>
    <scope>NUCLEOTIDE SEQUENCE</scope>
    <source>
        <strain evidence="1">G3</strain>
    </source>
</reference>
<name>A2DLH4_TRIV3</name>
<dbReference type="Proteomes" id="UP000001542">
    <property type="component" value="Unassembled WGS sequence"/>
</dbReference>
<dbReference type="InParanoid" id="A2DLH4"/>
<protein>
    <submittedName>
        <fullName evidence="1">Uncharacterized protein</fullName>
    </submittedName>
</protein>
<dbReference type="VEuPathDB" id="TrichDB:TVAG_268250"/>
<dbReference type="AlphaFoldDB" id="A2DLH4"/>
<sequence>MGHIVHPKRKTKAMHNILLHERRRLSARQMLGACIMTGMSYTKGARFLSLCGTKPPVKSGVMRQQRFCDDKIRRLKSISLMLSRKSFSGYLSIDARWTHRRNSPSCTVTALDAVTKRVLACVNINHIGGNRQHAQYSGASNNMERVSIPKSCTAALRASVHHLAVLTLYETSNVYFTTQTQTPT</sequence>
<reference evidence="1" key="2">
    <citation type="journal article" date="2007" name="Science">
        <title>Draft genome sequence of the sexually transmitted pathogen Trichomonas vaginalis.</title>
        <authorList>
            <person name="Carlton J.M."/>
            <person name="Hirt R.P."/>
            <person name="Silva J.C."/>
            <person name="Delcher A.L."/>
            <person name="Schatz M."/>
            <person name="Zhao Q."/>
            <person name="Wortman J.R."/>
            <person name="Bidwell S.L."/>
            <person name="Alsmark U.C.M."/>
            <person name="Besteiro S."/>
            <person name="Sicheritz-Ponten T."/>
            <person name="Noel C.J."/>
            <person name="Dacks J.B."/>
            <person name="Foster P.G."/>
            <person name="Simillion C."/>
            <person name="Van de Peer Y."/>
            <person name="Miranda-Saavedra D."/>
            <person name="Barton G.J."/>
            <person name="Westrop G.D."/>
            <person name="Mueller S."/>
            <person name="Dessi D."/>
            <person name="Fiori P.L."/>
            <person name="Ren Q."/>
            <person name="Paulsen I."/>
            <person name="Zhang H."/>
            <person name="Bastida-Corcuera F.D."/>
            <person name="Simoes-Barbosa A."/>
            <person name="Brown M.T."/>
            <person name="Hayes R.D."/>
            <person name="Mukherjee M."/>
            <person name="Okumura C.Y."/>
            <person name="Schneider R."/>
            <person name="Smith A.J."/>
            <person name="Vanacova S."/>
            <person name="Villalvazo M."/>
            <person name="Haas B.J."/>
            <person name="Pertea M."/>
            <person name="Feldblyum T.V."/>
            <person name="Utterback T.R."/>
            <person name="Shu C.L."/>
            <person name="Osoegawa K."/>
            <person name="de Jong P.J."/>
            <person name="Hrdy I."/>
            <person name="Horvathova L."/>
            <person name="Zubacova Z."/>
            <person name="Dolezal P."/>
            <person name="Malik S.B."/>
            <person name="Logsdon J.M. Jr."/>
            <person name="Henze K."/>
            <person name="Gupta A."/>
            <person name="Wang C.C."/>
            <person name="Dunne R.L."/>
            <person name="Upcroft J.A."/>
            <person name="Upcroft P."/>
            <person name="White O."/>
            <person name="Salzberg S.L."/>
            <person name="Tang P."/>
            <person name="Chiu C.-H."/>
            <person name="Lee Y.-S."/>
            <person name="Embley T.M."/>
            <person name="Coombs G.H."/>
            <person name="Mottram J.C."/>
            <person name="Tachezy J."/>
            <person name="Fraser-Liggett C.M."/>
            <person name="Johnson P.J."/>
        </authorList>
    </citation>
    <scope>NUCLEOTIDE SEQUENCE [LARGE SCALE GENOMIC DNA]</scope>
    <source>
        <strain evidence="1">G3</strain>
    </source>
</reference>
<organism evidence="1 2">
    <name type="scientific">Trichomonas vaginalis (strain ATCC PRA-98 / G3)</name>
    <dbReference type="NCBI Taxonomy" id="412133"/>
    <lineage>
        <taxon>Eukaryota</taxon>
        <taxon>Metamonada</taxon>
        <taxon>Parabasalia</taxon>
        <taxon>Trichomonadida</taxon>
        <taxon>Trichomonadidae</taxon>
        <taxon>Trichomonas</taxon>
    </lineage>
</organism>
<accession>A2DLH4</accession>